<feature type="domain" description="Sulfatase-modifying factor enzyme-like" evidence="1">
    <location>
        <begin position="46"/>
        <end position="279"/>
    </location>
</feature>
<name>A0ABM9HB68_9BACT</name>
<accession>A0ABM9HB68</accession>
<dbReference type="Proteomes" id="UP001157733">
    <property type="component" value="Chromosome"/>
</dbReference>
<gene>
    <name evidence="2" type="ORF">NSPWAT_0534</name>
</gene>
<dbReference type="Pfam" id="PF03781">
    <property type="entry name" value="FGE-sulfatase"/>
    <property type="match status" value="1"/>
</dbReference>
<protein>
    <submittedName>
        <fullName evidence="2">FGE-sulfatase domain-containing protein</fullName>
    </submittedName>
</protein>
<dbReference type="InterPro" id="IPR051043">
    <property type="entry name" value="Sulfatase_Mod_Factor_Kinase"/>
</dbReference>
<dbReference type="PANTHER" id="PTHR23150:SF19">
    <property type="entry name" value="FORMYLGLYCINE-GENERATING ENZYME"/>
    <property type="match status" value="1"/>
</dbReference>
<dbReference type="InterPro" id="IPR042095">
    <property type="entry name" value="SUMF_sf"/>
</dbReference>
<dbReference type="Gene3D" id="3.90.1580.10">
    <property type="entry name" value="paralog of FGE (formylglycine-generating enzyme)"/>
    <property type="match status" value="1"/>
</dbReference>
<evidence type="ECO:0000313" key="2">
    <source>
        <dbReference type="EMBL" id="CAI2717393.1"/>
    </source>
</evidence>
<evidence type="ECO:0000313" key="3">
    <source>
        <dbReference type="Proteomes" id="UP001157733"/>
    </source>
</evidence>
<sequence length="279" mass="31556">MAPQVQAAHTRQDGLPLLWRAGMRLLLGLLLGGLVSACASATAREASDMVSVPTGDFTMGSSEEDIQWAAKTFFSESLDYYRDETPAHTVHLEAYEIDKHEVTIQAYQTFMQTTGHVAPKYMDEKKFNQPTQPVVGVNWQDAHDFCQWAGKRLPTEAEWEKAARGTDRRHYPWGRDPVETFANVRGTKDGFRYTAPGGSFPRNKSPYGAFDMAGNVWEWTADWYQPYPGNMTGNDLYGQTFRVMRGGSWFSNMDLARTAVRGKLTPDQRQNYIGFRCAR</sequence>
<proteinExistence type="predicted"/>
<dbReference type="SUPFAM" id="SSF56436">
    <property type="entry name" value="C-type lectin-like"/>
    <property type="match status" value="1"/>
</dbReference>
<dbReference type="InterPro" id="IPR016187">
    <property type="entry name" value="CTDL_fold"/>
</dbReference>
<dbReference type="InterPro" id="IPR005532">
    <property type="entry name" value="SUMF_dom"/>
</dbReference>
<dbReference type="EMBL" id="OX336137">
    <property type="protein sequence ID" value="CAI2717393.1"/>
    <property type="molecule type" value="Genomic_DNA"/>
</dbReference>
<dbReference type="PANTHER" id="PTHR23150">
    <property type="entry name" value="SULFATASE MODIFYING FACTOR 1, 2"/>
    <property type="match status" value="1"/>
</dbReference>
<keyword evidence="3" id="KW-1185">Reference proteome</keyword>
<evidence type="ECO:0000259" key="1">
    <source>
        <dbReference type="Pfam" id="PF03781"/>
    </source>
</evidence>
<reference evidence="2 3" key="1">
    <citation type="submission" date="2022-09" db="EMBL/GenBank/DDBJ databases">
        <authorList>
            <person name="Kop L."/>
        </authorList>
    </citation>
    <scope>NUCLEOTIDE SEQUENCE [LARGE SCALE GENOMIC DNA]</scope>
    <source>
        <strain evidence="2 3">347</strain>
    </source>
</reference>
<organism evidence="2 3">
    <name type="scientific">Nitrospina watsonii</name>
    <dbReference type="NCBI Taxonomy" id="1323948"/>
    <lineage>
        <taxon>Bacteria</taxon>
        <taxon>Pseudomonadati</taxon>
        <taxon>Nitrospinota/Tectimicrobiota group</taxon>
        <taxon>Nitrospinota</taxon>
        <taxon>Nitrospinia</taxon>
        <taxon>Nitrospinales</taxon>
        <taxon>Nitrospinaceae</taxon>
        <taxon>Nitrospina</taxon>
    </lineage>
</organism>